<dbReference type="KEGG" id="pbut:DTO10_03185"/>
<dbReference type="PANTHER" id="PTHR30012">
    <property type="entry name" value="GENERAL SECRETION PATHWAY PROTEIN"/>
    <property type="match status" value="1"/>
</dbReference>
<keyword evidence="12" id="KW-1185">Reference proteome</keyword>
<evidence type="ECO:0000313" key="12">
    <source>
        <dbReference type="Proteomes" id="UP000260457"/>
    </source>
</evidence>
<evidence type="ECO:0000256" key="3">
    <source>
        <dbReference type="ARBA" id="ARBA00022475"/>
    </source>
</evidence>
<evidence type="ECO:0000256" key="1">
    <source>
        <dbReference type="ARBA" id="ARBA00004651"/>
    </source>
</evidence>
<feature type="transmembrane region" description="Helical" evidence="7">
    <location>
        <begin position="329"/>
        <end position="353"/>
    </location>
</feature>
<dbReference type="NCBIfam" id="NF041012">
    <property type="entry name" value="T4P_ComGB"/>
    <property type="match status" value="1"/>
</dbReference>
<evidence type="ECO:0000259" key="8">
    <source>
        <dbReference type="Pfam" id="PF00482"/>
    </source>
</evidence>
<organism evidence="10 11">
    <name type="scientific">Peribacillus butanolivorans</name>
    <dbReference type="NCBI Taxonomy" id="421767"/>
    <lineage>
        <taxon>Bacteria</taxon>
        <taxon>Bacillati</taxon>
        <taxon>Bacillota</taxon>
        <taxon>Bacilli</taxon>
        <taxon>Bacillales</taxon>
        <taxon>Bacillaceae</taxon>
        <taxon>Peribacillus</taxon>
    </lineage>
</organism>
<protein>
    <submittedName>
        <fullName evidence="10">Competence protein ComG</fullName>
    </submittedName>
    <submittedName>
        <fullName evidence="9">Type II secretion system F family protein</fullName>
    </submittedName>
</protein>
<dbReference type="InterPro" id="IPR003004">
    <property type="entry name" value="GspF/PilC"/>
</dbReference>
<name>A0AAX0S3E8_9BACI</name>
<evidence type="ECO:0000313" key="9">
    <source>
        <dbReference type="EMBL" id="AXN37508.1"/>
    </source>
</evidence>
<dbReference type="InterPro" id="IPR042094">
    <property type="entry name" value="T2SS_GspF_sf"/>
</dbReference>
<dbReference type="Proteomes" id="UP000220106">
    <property type="component" value="Unassembled WGS sequence"/>
</dbReference>
<accession>A0AAX0S3E8</accession>
<reference evidence="10 11" key="1">
    <citation type="submission" date="2017-09" db="EMBL/GenBank/DDBJ databases">
        <title>Large-scale bioinformatics analysis of Bacillus genomes uncovers conserved roles of natural products in bacterial physiology.</title>
        <authorList>
            <consortium name="Agbiome Team Llc"/>
            <person name="Bleich R.M."/>
            <person name="Kirk G.J."/>
            <person name="Santa Maria K.C."/>
            <person name="Allen S.E."/>
            <person name="Farag S."/>
            <person name="Shank E.A."/>
            <person name="Bowers A."/>
        </authorList>
    </citation>
    <scope>NUCLEOTIDE SEQUENCE [LARGE SCALE GENOMIC DNA]</scope>
    <source>
        <strain evidence="10 11">AFS003229</strain>
    </source>
</reference>
<dbReference type="GO" id="GO:0005886">
    <property type="term" value="C:plasma membrane"/>
    <property type="evidence" value="ECO:0007669"/>
    <property type="project" value="UniProtKB-SubCell"/>
</dbReference>
<feature type="transmembrane region" description="Helical" evidence="7">
    <location>
        <begin position="162"/>
        <end position="191"/>
    </location>
</feature>
<comment type="subcellular location">
    <subcellularLocation>
        <location evidence="1">Cell membrane</location>
        <topology evidence="1">Multi-pass membrane protein</topology>
    </subcellularLocation>
</comment>
<dbReference type="Gene3D" id="1.20.81.30">
    <property type="entry name" value="Type II secretion system (T2SS), domain F"/>
    <property type="match status" value="2"/>
</dbReference>
<feature type="domain" description="Type II secretion system protein GspF" evidence="8">
    <location>
        <begin position="27"/>
        <end position="147"/>
    </location>
</feature>
<dbReference type="Proteomes" id="UP000260457">
    <property type="component" value="Chromosome"/>
</dbReference>
<dbReference type="PRINTS" id="PR00812">
    <property type="entry name" value="BCTERIALGSPF"/>
</dbReference>
<evidence type="ECO:0000256" key="7">
    <source>
        <dbReference type="SAM" id="Phobius"/>
    </source>
</evidence>
<gene>
    <name evidence="10" type="ORF">CN689_17060</name>
    <name evidence="9" type="ORF">DTO10_03185</name>
</gene>
<evidence type="ECO:0000256" key="4">
    <source>
        <dbReference type="ARBA" id="ARBA00022692"/>
    </source>
</evidence>
<comment type="similarity">
    <text evidence="2">Belongs to the GSP F family.</text>
</comment>
<evidence type="ECO:0000256" key="5">
    <source>
        <dbReference type="ARBA" id="ARBA00022989"/>
    </source>
</evidence>
<dbReference type="AlphaFoldDB" id="A0AAX0S3E8"/>
<dbReference type="EMBL" id="NUEQ01000032">
    <property type="protein sequence ID" value="PEJ31006.1"/>
    <property type="molecule type" value="Genomic_DNA"/>
</dbReference>
<keyword evidence="6 7" id="KW-0472">Membrane</keyword>
<feature type="transmembrane region" description="Helical" evidence="7">
    <location>
        <begin position="123"/>
        <end position="142"/>
    </location>
</feature>
<reference evidence="9 12" key="2">
    <citation type="submission" date="2018-07" db="EMBL/GenBank/DDBJ databases">
        <title>The molecular basis for the intramolecular migration of carboxyl group in the catabolism of para-hydroxybenzoate via gentisate.</title>
        <authorList>
            <person name="Zhao H."/>
            <person name="Xu Y."/>
            <person name="Lin S."/>
            <person name="Spain J.C."/>
            <person name="Zhou N.-Y."/>
        </authorList>
    </citation>
    <scope>NUCLEOTIDE SEQUENCE [LARGE SCALE GENOMIC DNA]</scope>
    <source>
        <strain evidence="9 12">PHB-7a</strain>
    </source>
</reference>
<keyword evidence="5 7" id="KW-1133">Transmembrane helix</keyword>
<evidence type="ECO:0000313" key="11">
    <source>
        <dbReference type="Proteomes" id="UP000220106"/>
    </source>
</evidence>
<evidence type="ECO:0000313" key="10">
    <source>
        <dbReference type="EMBL" id="PEJ31006.1"/>
    </source>
</evidence>
<dbReference type="InterPro" id="IPR018076">
    <property type="entry name" value="T2SS_GspF_dom"/>
</dbReference>
<sequence>MWIHMNLNGWYTMKAKSKWRIKEQAVFISKLGELLSHGYPLAEAIHFLEFQESKKKAEDFTQAIQDLRNGHPLHQVLTHLNFHPQLVSYIFYGEQCGDLNRALIEGGRYWKKRTEDLDKVKKLMVYPIFLFFFVNIVFYILQSVLLPKFQTIFFTMDVEQNIILKLLVASSVILPVIPFILLALLLFFFLLKQFWFNKLCPLRQRRILLNIPLAGTFIKLYETYFFASQFSGLLSGGLSINESIKLFSINQQQPFYQKLCSIIKDDLIEGRSLEMIFQELPYFDRNLPLIAANGQKYGRLDSELLHYSRFLLEKIEERMNSILKIIQPLMFSLIGLLIVSIYLAVLLPMFSLLEGI</sequence>
<evidence type="ECO:0000256" key="6">
    <source>
        <dbReference type="ARBA" id="ARBA00023136"/>
    </source>
</evidence>
<evidence type="ECO:0000256" key="2">
    <source>
        <dbReference type="ARBA" id="ARBA00005745"/>
    </source>
</evidence>
<dbReference type="EMBL" id="CP030926">
    <property type="protein sequence ID" value="AXN37508.1"/>
    <property type="molecule type" value="Genomic_DNA"/>
</dbReference>
<dbReference type="PANTHER" id="PTHR30012:SF0">
    <property type="entry name" value="TYPE II SECRETION SYSTEM PROTEIN F-RELATED"/>
    <property type="match status" value="1"/>
</dbReference>
<keyword evidence="3" id="KW-1003">Cell membrane</keyword>
<proteinExistence type="inferred from homology"/>
<feature type="domain" description="Type II secretion system protein GspF" evidence="8">
    <location>
        <begin position="226"/>
        <end position="348"/>
    </location>
</feature>
<keyword evidence="4 7" id="KW-0812">Transmembrane</keyword>
<dbReference type="Pfam" id="PF00482">
    <property type="entry name" value="T2SSF"/>
    <property type="match status" value="2"/>
</dbReference>
<dbReference type="InterPro" id="IPR047692">
    <property type="entry name" value="T4P_ComGB"/>
</dbReference>